<dbReference type="EMBL" id="GL377591">
    <property type="protein sequence ID" value="EFJ23696.1"/>
    <property type="molecule type" value="Genomic_DNA"/>
</dbReference>
<protein>
    <submittedName>
        <fullName evidence="1">Uncharacterized protein</fullName>
    </submittedName>
</protein>
<dbReference type="Gramene" id="EFJ23696">
    <property type="protein sequence ID" value="EFJ23696"/>
    <property type="gene ID" value="SELMODRAFT_415106"/>
</dbReference>
<evidence type="ECO:0000313" key="2">
    <source>
        <dbReference type="Proteomes" id="UP000001514"/>
    </source>
</evidence>
<organism evidence="2">
    <name type="scientific">Selaginella moellendorffii</name>
    <name type="common">Spikemoss</name>
    <dbReference type="NCBI Taxonomy" id="88036"/>
    <lineage>
        <taxon>Eukaryota</taxon>
        <taxon>Viridiplantae</taxon>
        <taxon>Streptophyta</taxon>
        <taxon>Embryophyta</taxon>
        <taxon>Tracheophyta</taxon>
        <taxon>Lycopodiopsida</taxon>
        <taxon>Selaginellales</taxon>
        <taxon>Selaginellaceae</taxon>
        <taxon>Selaginella</taxon>
    </lineage>
</organism>
<reference evidence="1 2" key="1">
    <citation type="journal article" date="2011" name="Science">
        <title>The Selaginella genome identifies genetic changes associated with the evolution of vascular plants.</title>
        <authorList>
            <person name="Banks J.A."/>
            <person name="Nishiyama T."/>
            <person name="Hasebe M."/>
            <person name="Bowman J.L."/>
            <person name="Gribskov M."/>
            <person name="dePamphilis C."/>
            <person name="Albert V.A."/>
            <person name="Aono N."/>
            <person name="Aoyama T."/>
            <person name="Ambrose B.A."/>
            <person name="Ashton N.W."/>
            <person name="Axtell M.J."/>
            <person name="Barker E."/>
            <person name="Barker M.S."/>
            <person name="Bennetzen J.L."/>
            <person name="Bonawitz N.D."/>
            <person name="Chapple C."/>
            <person name="Cheng C."/>
            <person name="Correa L.G."/>
            <person name="Dacre M."/>
            <person name="DeBarry J."/>
            <person name="Dreyer I."/>
            <person name="Elias M."/>
            <person name="Engstrom E.M."/>
            <person name="Estelle M."/>
            <person name="Feng L."/>
            <person name="Finet C."/>
            <person name="Floyd S.K."/>
            <person name="Frommer W.B."/>
            <person name="Fujita T."/>
            <person name="Gramzow L."/>
            <person name="Gutensohn M."/>
            <person name="Harholt J."/>
            <person name="Hattori M."/>
            <person name="Heyl A."/>
            <person name="Hirai T."/>
            <person name="Hiwatashi Y."/>
            <person name="Ishikawa M."/>
            <person name="Iwata M."/>
            <person name="Karol K.G."/>
            <person name="Koehler B."/>
            <person name="Kolukisaoglu U."/>
            <person name="Kubo M."/>
            <person name="Kurata T."/>
            <person name="Lalonde S."/>
            <person name="Li K."/>
            <person name="Li Y."/>
            <person name="Litt A."/>
            <person name="Lyons E."/>
            <person name="Manning G."/>
            <person name="Maruyama T."/>
            <person name="Michael T.P."/>
            <person name="Mikami K."/>
            <person name="Miyazaki S."/>
            <person name="Morinaga S."/>
            <person name="Murata T."/>
            <person name="Mueller-Roeber B."/>
            <person name="Nelson D.R."/>
            <person name="Obara M."/>
            <person name="Oguri Y."/>
            <person name="Olmstead R.G."/>
            <person name="Onodera N."/>
            <person name="Petersen B.L."/>
            <person name="Pils B."/>
            <person name="Prigge M."/>
            <person name="Rensing S.A."/>
            <person name="Riano-Pachon D.M."/>
            <person name="Roberts A.W."/>
            <person name="Sato Y."/>
            <person name="Scheller H.V."/>
            <person name="Schulz B."/>
            <person name="Schulz C."/>
            <person name="Shakirov E.V."/>
            <person name="Shibagaki N."/>
            <person name="Shinohara N."/>
            <person name="Shippen D.E."/>
            <person name="Soerensen I."/>
            <person name="Sotooka R."/>
            <person name="Sugimoto N."/>
            <person name="Sugita M."/>
            <person name="Sumikawa N."/>
            <person name="Tanurdzic M."/>
            <person name="Theissen G."/>
            <person name="Ulvskov P."/>
            <person name="Wakazuki S."/>
            <person name="Weng J.K."/>
            <person name="Willats W.W."/>
            <person name="Wipf D."/>
            <person name="Wolf P.G."/>
            <person name="Yang L."/>
            <person name="Zimmer A.D."/>
            <person name="Zhu Q."/>
            <person name="Mitros T."/>
            <person name="Hellsten U."/>
            <person name="Loque D."/>
            <person name="Otillar R."/>
            <person name="Salamov A."/>
            <person name="Schmutz J."/>
            <person name="Shapiro H."/>
            <person name="Lindquist E."/>
            <person name="Lucas S."/>
            <person name="Rokhsar D."/>
            <person name="Grigoriev I.V."/>
        </authorList>
    </citation>
    <scope>NUCLEOTIDE SEQUENCE [LARGE SCALE GENOMIC DNA]</scope>
</reference>
<name>D8RV17_SELML</name>
<dbReference type="InParanoid" id="D8RV17"/>
<dbReference type="AlphaFoldDB" id="D8RV17"/>
<evidence type="ECO:0000313" key="1">
    <source>
        <dbReference type="EMBL" id="EFJ23696.1"/>
    </source>
</evidence>
<dbReference type="KEGG" id="smo:SELMODRAFT_415106"/>
<gene>
    <name evidence="1" type="ORF">SELMODRAFT_415106</name>
</gene>
<proteinExistence type="predicted"/>
<dbReference type="Proteomes" id="UP000001514">
    <property type="component" value="Unassembled WGS sequence"/>
</dbReference>
<sequence>MEEDFYIDRHLSREQSDELLCGIFEVTVPHSYRWLQLEEIDGGMRTLRVQRVNLDVEVRTKSSAVLVCRKSGDAVLGIDVVSHFSQLSLRRCEVEFYSWASSSKLPFVQFITDFRSGAVLFYCTFMQARSMCRETMSVGTMI</sequence>
<keyword evidence="2" id="KW-1185">Reference proteome</keyword>
<dbReference type="HOGENOM" id="CLU_1819189_0_0_1"/>
<accession>D8RV17</accession>